<dbReference type="Pfam" id="PF01470">
    <property type="entry name" value="Peptidase_C15"/>
    <property type="match status" value="1"/>
</dbReference>
<dbReference type="FunFam" id="3.40.630.20:FF:000001">
    <property type="entry name" value="Pyrrolidone-carboxylate peptidase"/>
    <property type="match status" value="1"/>
</dbReference>
<dbReference type="PIRSF" id="PIRSF015592">
    <property type="entry name" value="Prld-crbxl_pptds"/>
    <property type="match status" value="1"/>
</dbReference>
<keyword evidence="7 9" id="KW-0378">Hydrolase</keyword>
<comment type="subunit">
    <text evidence="9">Homotetramer.</text>
</comment>
<evidence type="ECO:0000256" key="11">
    <source>
        <dbReference type="PROSITE-ProRule" id="PRU10077"/>
    </source>
</evidence>
<evidence type="ECO:0000256" key="6">
    <source>
        <dbReference type="ARBA" id="ARBA00022670"/>
    </source>
</evidence>
<dbReference type="InterPro" id="IPR016125">
    <property type="entry name" value="Peptidase_C15-like"/>
</dbReference>
<dbReference type="PANTHER" id="PTHR23402">
    <property type="entry name" value="PROTEASE FAMILY C15 PYROGLUTAMYL-PEPTIDASE I-RELATED"/>
    <property type="match status" value="1"/>
</dbReference>
<dbReference type="RefSeq" id="WP_063031685.1">
    <property type="nucleotide sequence ID" value="NZ_CP012400.2"/>
</dbReference>
<evidence type="ECO:0000313" key="12">
    <source>
        <dbReference type="EMBL" id="NWD42542.1"/>
    </source>
</evidence>
<keyword evidence="8 9" id="KW-0788">Thiol protease</keyword>
<dbReference type="PANTHER" id="PTHR23402:SF1">
    <property type="entry name" value="PYROGLUTAMYL-PEPTIDASE I"/>
    <property type="match status" value="1"/>
</dbReference>
<feature type="active site" evidence="9 11">
    <location>
        <position position="144"/>
    </location>
</feature>
<evidence type="ECO:0000256" key="7">
    <source>
        <dbReference type="ARBA" id="ARBA00022801"/>
    </source>
</evidence>
<organism evidence="12 13">
    <name type="scientific">Pseudomonas yamanorum</name>
    <dbReference type="NCBI Taxonomy" id="515393"/>
    <lineage>
        <taxon>Bacteria</taxon>
        <taxon>Pseudomonadati</taxon>
        <taxon>Pseudomonadota</taxon>
        <taxon>Gammaproteobacteria</taxon>
        <taxon>Pseudomonadales</taxon>
        <taxon>Pseudomonadaceae</taxon>
        <taxon>Pseudomonas</taxon>
    </lineage>
</organism>
<evidence type="ECO:0000256" key="5">
    <source>
        <dbReference type="ARBA" id="ARBA00022490"/>
    </source>
</evidence>
<evidence type="ECO:0000256" key="3">
    <source>
        <dbReference type="ARBA" id="ARBA00004496"/>
    </source>
</evidence>
<comment type="subcellular location">
    <subcellularLocation>
        <location evidence="3 9">Cytoplasm</location>
    </subcellularLocation>
</comment>
<name>A0AAJ3H318_9PSED</name>
<dbReference type="PRINTS" id="PR00706">
    <property type="entry name" value="PYROGLUPTASE"/>
</dbReference>
<evidence type="ECO:0000313" key="13">
    <source>
        <dbReference type="Proteomes" id="UP000546584"/>
    </source>
</evidence>
<evidence type="ECO:0000256" key="8">
    <source>
        <dbReference type="ARBA" id="ARBA00022807"/>
    </source>
</evidence>
<sequence>MRTVLLTGFEPFDQDLINPSWEAVRLLEGVQLGADVRIVARQLPCAFATAGERLAQLLAEHRPQMVIAVGLGPGRSDISIERVAINLNDARIPDNLGQQPVDTEVVPGGPAAYFGTLPNKAMVRAVREACIGASVSQTAGTFVCNQVFYLLQHALAGSGVRSGFIHVPWLPEQVAGRVPEPPSMALPMQVEGLRIALLTAWNTPVDITEAGGQVS</sequence>
<dbReference type="PROSITE" id="PS01334">
    <property type="entry name" value="PYRASE_CYS"/>
    <property type="match status" value="1"/>
</dbReference>
<protein>
    <recommendedName>
        <fullName evidence="9">Pyrrolidone-carboxylate peptidase</fullName>
        <ecNumber evidence="9">3.4.19.3</ecNumber>
    </recommendedName>
    <alternativeName>
        <fullName evidence="9">5-oxoprolyl-peptidase</fullName>
    </alternativeName>
    <alternativeName>
        <fullName evidence="9">Pyroglutamyl-peptidase I</fullName>
        <shortName evidence="9">PGP-I</shortName>
        <shortName evidence="9">Pyrase</shortName>
    </alternativeName>
</protein>
<accession>A0AAJ3H318</accession>
<dbReference type="InterPro" id="IPR036440">
    <property type="entry name" value="Peptidase_C15-like_sf"/>
</dbReference>
<dbReference type="SUPFAM" id="SSF53182">
    <property type="entry name" value="Pyrrolidone carboxyl peptidase (pyroglutamate aminopeptidase)"/>
    <property type="match status" value="1"/>
</dbReference>
<comment type="function">
    <text evidence="2 9">Removes 5-oxoproline from various penultimate amino acid residues except L-proline.</text>
</comment>
<dbReference type="EC" id="3.4.19.3" evidence="9"/>
<feature type="active site" evidence="9 10">
    <location>
        <position position="81"/>
    </location>
</feature>
<evidence type="ECO:0000256" key="10">
    <source>
        <dbReference type="PROSITE-ProRule" id="PRU10076"/>
    </source>
</evidence>
<evidence type="ECO:0000256" key="1">
    <source>
        <dbReference type="ARBA" id="ARBA00001770"/>
    </source>
</evidence>
<dbReference type="NCBIfam" id="NF009676">
    <property type="entry name" value="PRK13197.1"/>
    <property type="match status" value="1"/>
</dbReference>
<comment type="caution">
    <text evidence="12">The sequence shown here is derived from an EMBL/GenBank/DDBJ whole genome shotgun (WGS) entry which is preliminary data.</text>
</comment>
<dbReference type="AlphaFoldDB" id="A0AAJ3H318"/>
<feature type="active site" evidence="9">
    <location>
        <position position="166"/>
    </location>
</feature>
<dbReference type="KEGG" id="pym:AK972_3838"/>
<dbReference type="HAMAP" id="MF_00417">
    <property type="entry name" value="Pyrrolid_peptidase"/>
    <property type="match status" value="1"/>
</dbReference>
<gene>
    <name evidence="9 12" type="primary">pcp</name>
    <name evidence="12" type="ORF">HX826_11785</name>
</gene>
<dbReference type="Proteomes" id="UP000546584">
    <property type="component" value="Unassembled WGS sequence"/>
</dbReference>
<dbReference type="Gene3D" id="3.40.630.20">
    <property type="entry name" value="Peptidase C15, pyroglutamyl peptidase I-like"/>
    <property type="match status" value="1"/>
</dbReference>
<comment type="catalytic activity">
    <reaction evidence="1 9 10">
        <text>Release of an N-terminal pyroglutamyl group from a polypeptide, the second amino acid generally not being Pro.</text>
        <dbReference type="EC" id="3.4.19.3"/>
    </reaction>
</comment>
<dbReference type="GO" id="GO:0005829">
    <property type="term" value="C:cytosol"/>
    <property type="evidence" value="ECO:0007669"/>
    <property type="project" value="InterPro"/>
</dbReference>
<dbReference type="PROSITE" id="PS01333">
    <property type="entry name" value="PYRASE_GLU"/>
    <property type="match status" value="1"/>
</dbReference>
<reference evidence="12 13" key="1">
    <citation type="submission" date="2020-04" db="EMBL/GenBank/DDBJ databases">
        <title>Molecular characterization of pseudomonads from Agaricus bisporus reveal novel blotch 2 pathogens in Western Europe.</title>
        <authorList>
            <person name="Taparia T."/>
            <person name="Krijger M."/>
            <person name="Haynes E."/>
            <person name="Elpinstone J.G."/>
            <person name="Noble R."/>
            <person name="Van Der Wolf J."/>
        </authorList>
    </citation>
    <scope>NUCLEOTIDE SEQUENCE [LARGE SCALE GENOMIC DNA]</scope>
    <source>
        <strain evidence="12 13">IPO3753</strain>
    </source>
</reference>
<dbReference type="InterPro" id="IPR000816">
    <property type="entry name" value="Peptidase_C15"/>
</dbReference>
<dbReference type="InterPro" id="IPR029762">
    <property type="entry name" value="PGP-I_bact-type"/>
</dbReference>
<proteinExistence type="inferred from homology"/>
<dbReference type="GO" id="GO:0006508">
    <property type="term" value="P:proteolysis"/>
    <property type="evidence" value="ECO:0007669"/>
    <property type="project" value="UniProtKB-KW"/>
</dbReference>
<dbReference type="EMBL" id="JACAQR010000014">
    <property type="protein sequence ID" value="NWD42542.1"/>
    <property type="molecule type" value="Genomic_DNA"/>
</dbReference>
<dbReference type="InterPro" id="IPR033693">
    <property type="entry name" value="PGPEP1_Glu_AS"/>
</dbReference>
<dbReference type="CDD" id="cd00501">
    <property type="entry name" value="Peptidase_C15"/>
    <property type="match status" value="1"/>
</dbReference>
<dbReference type="NCBIfam" id="TIGR00504">
    <property type="entry name" value="pyro_pdase"/>
    <property type="match status" value="1"/>
</dbReference>
<evidence type="ECO:0000256" key="9">
    <source>
        <dbReference type="HAMAP-Rule" id="MF_00417"/>
    </source>
</evidence>
<dbReference type="GO" id="GO:0016920">
    <property type="term" value="F:pyroglutamyl-peptidase activity"/>
    <property type="evidence" value="ECO:0007669"/>
    <property type="project" value="UniProtKB-UniRule"/>
</dbReference>
<dbReference type="InterPro" id="IPR033694">
    <property type="entry name" value="PGPEP1_Cys_AS"/>
</dbReference>
<evidence type="ECO:0000256" key="2">
    <source>
        <dbReference type="ARBA" id="ARBA00002280"/>
    </source>
</evidence>
<comment type="similarity">
    <text evidence="4 9">Belongs to the peptidase C15 family.</text>
</comment>
<evidence type="ECO:0000256" key="4">
    <source>
        <dbReference type="ARBA" id="ARBA00006641"/>
    </source>
</evidence>
<keyword evidence="5 9" id="KW-0963">Cytoplasm</keyword>
<keyword evidence="6 9" id="KW-0645">Protease</keyword>